<protein>
    <submittedName>
        <fullName evidence="2">Uncharacterized protein</fullName>
    </submittedName>
</protein>
<comment type="caution">
    <text evidence="2">The sequence shown here is derived from an EMBL/GenBank/DDBJ whole genome shotgun (WGS) entry which is preliminary data.</text>
</comment>
<dbReference type="Proteomes" id="UP000076858">
    <property type="component" value="Unassembled WGS sequence"/>
</dbReference>
<reference evidence="2 3" key="1">
    <citation type="submission" date="2016-03" db="EMBL/GenBank/DDBJ databases">
        <title>EvidentialGene: Evidence-directed Construction of Genes on Genomes.</title>
        <authorList>
            <person name="Gilbert D.G."/>
            <person name="Choi J.-H."/>
            <person name="Mockaitis K."/>
            <person name="Colbourne J."/>
            <person name="Pfrender M."/>
        </authorList>
    </citation>
    <scope>NUCLEOTIDE SEQUENCE [LARGE SCALE GENOMIC DNA]</scope>
    <source>
        <strain evidence="2 3">Xinb3</strain>
        <tissue evidence="2">Complete organism</tissue>
    </source>
</reference>
<sequence>MDLEHGRSRDSHLDDSPVAAGQSVDPEFEDLPLPKGSRKTNFEDLYSLRLQDNTTESNSKISK</sequence>
<feature type="region of interest" description="Disordered" evidence="1">
    <location>
        <begin position="1"/>
        <end position="39"/>
    </location>
</feature>
<evidence type="ECO:0000313" key="3">
    <source>
        <dbReference type="Proteomes" id="UP000076858"/>
    </source>
</evidence>
<accession>A0A162PLZ6</accession>
<evidence type="ECO:0000256" key="1">
    <source>
        <dbReference type="SAM" id="MobiDB-lite"/>
    </source>
</evidence>
<name>A0A162PLZ6_9CRUS</name>
<dbReference type="OrthoDB" id="14911at2759"/>
<proteinExistence type="predicted"/>
<dbReference type="EMBL" id="LRGB01000490">
    <property type="protein sequence ID" value="KZS18965.1"/>
    <property type="molecule type" value="Genomic_DNA"/>
</dbReference>
<feature type="compositionally biased region" description="Basic and acidic residues" evidence="1">
    <location>
        <begin position="1"/>
        <end position="15"/>
    </location>
</feature>
<dbReference type="AlphaFoldDB" id="A0A162PLZ6"/>
<organism evidence="2 3">
    <name type="scientific">Daphnia magna</name>
    <dbReference type="NCBI Taxonomy" id="35525"/>
    <lineage>
        <taxon>Eukaryota</taxon>
        <taxon>Metazoa</taxon>
        <taxon>Ecdysozoa</taxon>
        <taxon>Arthropoda</taxon>
        <taxon>Crustacea</taxon>
        <taxon>Branchiopoda</taxon>
        <taxon>Diplostraca</taxon>
        <taxon>Cladocera</taxon>
        <taxon>Anomopoda</taxon>
        <taxon>Daphniidae</taxon>
        <taxon>Daphnia</taxon>
    </lineage>
</organism>
<gene>
    <name evidence="2" type="ORF">APZ42_014749</name>
</gene>
<evidence type="ECO:0000313" key="2">
    <source>
        <dbReference type="EMBL" id="KZS18965.1"/>
    </source>
</evidence>
<keyword evidence="3" id="KW-1185">Reference proteome</keyword>